<reference evidence="2" key="1">
    <citation type="journal article" date="2019" name="Int. J. Syst. Evol. Microbiol.">
        <title>The Global Catalogue of Microorganisms (GCM) 10K type strain sequencing project: providing services to taxonomists for standard genome sequencing and annotation.</title>
        <authorList>
            <consortium name="The Broad Institute Genomics Platform"/>
            <consortium name="The Broad Institute Genome Sequencing Center for Infectious Disease"/>
            <person name="Wu L."/>
            <person name="Ma J."/>
        </authorList>
    </citation>
    <scope>NUCLEOTIDE SEQUENCE [LARGE SCALE GENOMIC DNA]</scope>
    <source>
        <strain evidence="2">JCM 18302</strain>
    </source>
</reference>
<dbReference type="Pfam" id="PF06475">
    <property type="entry name" value="Glycolipid_bind"/>
    <property type="match status" value="1"/>
</dbReference>
<dbReference type="SUPFAM" id="SSF159275">
    <property type="entry name" value="PA1994-like"/>
    <property type="match status" value="1"/>
</dbReference>
<evidence type="ECO:0000313" key="1">
    <source>
        <dbReference type="EMBL" id="GAA5127576.1"/>
    </source>
</evidence>
<dbReference type="RefSeq" id="WP_345607357.1">
    <property type="nucleotide sequence ID" value="NZ_BAABJO010000017.1"/>
</dbReference>
<proteinExistence type="predicted"/>
<protein>
    <submittedName>
        <fullName evidence="1">Glycolipid-binding domain-containing protein</fullName>
    </submittedName>
</protein>
<dbReference type="Proteomes" id="UP001500804">
    <property type="component" value="Unassembled WGS sequence"/>
</dbReference>
<sequence length="196" mass="21220">MLTWQAEDGHGLEGVRMIPGHGGFRALGRMVRVEPDGGGFTSSYRLVVGEDGTLTRLSVTSATAERERHLTINRTDDGVWLLDTGSGTGAVRDDCAGAVDVDLAFSPMFNAIPIRRLGLHRQSGEHTLPMVFVSLPELEVRVVEQTYRTVSELDEGTGHAEIGFRWGDFTADLVVDADGVVTTYPGLARRLEPAPS</sequence>
<dbReference type="EMBL" id="BAABJO010000017">
    <property type="protein sequence ID" value="GAA5127576.1"/>
    <property type="molecule type" value="Genomic_DNA"/>
</dbReference>
<keyword evidence="2" id="KW-1185">Reference proteome</keyword>
<dbReference type="InterPro" id="IPR009467">
    <property type="entry name" value="Glycolipid-bd_prot_put"/>
</dbReference>
<accession>A0ABP9NML8</accession>
<organism evidence="1 2">
    <name type="scientific">Pseudonocardia adelaidensis</name>
    <dbReference type="NCBI Taxonomy" id="648754"/>
    <lineage>
        <taxon>Bacteria</taxon>
        <taxon>Bacillati</taxon>
        <taxon>Actinomycetota</taxon>
        <taxon>Actinomycetes</taxon>
        <taxon>Pseudonocardiales</taxon>
        <taxon>Pseudonocardiaceae</taxon>
        <taxon>Pseudonocardia</taxon>
    </lineage>
</organism>
<comment type="caution">
    <text evidence="1">The sequence shown here is derived from an EMBL/GenBank/DDBJ whole genome shotgun (WGS) entry which is preliminary data.</text>
</comment>
<evidence type="ECO:0000313" key="2">
    <source>
        <dbReference type="Proteomes" id="UP001500804"/>
    </source>
</evidence>
<name>A0ABP9NML8_9PSEU</name>
<gene>
    <name evidence="1" type="ORF">GCM10023320_45150</name>
</gene>